<dbReference type="EMBL" id="FNPR01000002">
    <property type="protein sequence ID" value="SDY49165.1"/>
    <property type="molecule type" value="Genomic_DNA"/>
</dbReference>
<name>A0A1H3KBT1_9RHOB</name>
<dbReference type="Proteomes" id="UP000199026">
    <property type="component" value="Unassembled WGS sequence"/>
</dbReference>
<keyword evidence="1" id="KW-0812">Transmembrane</keyword>
<evidence type="ECO:0000256" key="1">
    <source>
        <dbReference type="SAM" id="Phobius"/>
    </source>
</evidence>
<reference evidence="2 3" key="1">
    <citation type="submission" date="2016-10" db="EMBL/GenBank/DDBJ databases">
        <authorList>
            <person name="de Groot N.N."/>
        </authorList>
    </citation>
    <scope>NUCLEOTIDE SEQUENCE [LARGE SCALE GENOMIC DNA]</scope>
    <source>
        <strain evidence="2 3">DSM 24677</strain>
    </source>
</reference>
<keyword evidence="1" id="KW-0472">Membrane</keyword>
<dbReference type="RefSeq" id="WP_089890233.1">
    <property type="nucleotide sequence ID" value="NZ_CALJFH010000012.1"/>
</dbReference>
<gene>
    <name evidence="2" type="ORF">SAMN05444486_102432</name>
</gene>
<evidence type="ECO:0000313" key="3">
    <source>
        <dbReference type="Proteomes" id="UP000199026"/>
    </source>
</evidence>
<dbReference type="STRING" id="576131.SAMN05444486_102432"/>
<evidence type="ECO:0008006" key="4">
    <source>
        <dbReference type="Google" id="ProtNLM"/>
    </source>
</evidence>
<dbReference type="AlphaFoldDB" id="A0A1H3KBT1"/>
<feature type="transmembrane region" description="Helical" evidence="1">
    <location>
        <begin position="76"/>
        <end position="97"/>
    </location>
</feature>
<dbReference type="GeneID" id="78124503"/>
<keyword evidence="3" id="KW-1185">Reference proteome</keyword>
<dbReference type="OrthoDB" id="7873894at2"/>
<keyword evidence="1" id="KW-1133">Transmembrane helix</keyword>
<proteinExistence type="predicted"/>
<sequence length="100" mass="11299">MSELSPPDEVLEAMLPYEGYRAMLRHIERRLTSLELSMAAMETERAVSEEKRKFMVARFNQIDGRLDKIDGHIARLVWLIIAAIIGGFMSFVMQGSLVGG</sequence>
<protein>
    <recommendedName>
        <fullName evidence="4">Haemolysin XhlA</fullName>
    </recommendedName>
</protein>
<organism evidence="2 3">
    <name type="scientific">Lentibacter algarum</name>
    <dbReference type="NCBI Taxonomy" id="576131"/>
    <lineage>
        <taxon>Bacteria</taxon>
        <taxon>Pseudomonadati</taxon>
        <taxon>Pseudomonadota</taxon>
        <taxon>Alphaproteobacteria</taxon>
        <taxon>Rhodobacterales</taxon>
        <taxon>Roseobacteraceae</taxon>
        <taxon>Lentibacter</taxon>
    </lineage>
</organism>
<evidence type="ECO:0000313" key="2">
    <source>
        <dbReference type="EMBL" id="SDY49165.1"/>
    </source>
</evidence>
<accession>A0A1H3KBT1</accession>